<evidence type="ECO:0000256" key="8">
    <source>
        <dbReference type="ARBA" id="ARBA00022989"/>
    </source>
</evidence>
<dbReference type="Pfam" id="PF01644">
    <property type="entry name" value="Chitin_synth_1"/>
    <property type="match status" value="1"/>
</dbReference>
<reference evidence="16 17" key="1">
    <citation type="journal article" date="2018" name="Mol. Biol. Evol.">
        <title>Broad Genomic Sampling Reveals a Smut Pathogenic Ancestry of the Fungal Clade Ustilaginomycotina.</title>
        <authorList>
            <person name="Kijpornyongpan T."/>
            <person name="Mondo S.J."/>
            <person name="Barry K."/>
            <person name="Sandor L."/>
            <person name="Lee J."/>
            <person name="Lipzen A."/>
            <person name="Pangilinan J."/>
            <person name="LaButti K."/>
            <person name="Hainaut M."/>
            <person name="Henrissat B."/>
            <person name="Grigoriev I.V."/>
            <person name="Spatafora J.W."/>
            <person name="Aime M.C."/>
        </authorList>
    </citation>
    <scope>NUCLEOTIDE SEQUENCE [LARGE SCALE GENOMIC DNA]</scope>
    <source>
        <strain evidence="16 17">MCA 4718</strain>
    </source>
</reference>
<keyword evidence="5" id="KW-0328">Glycosyltransferase</keyword>
<feature type="transmembrane region" description="Helical" evidence="14">
    <location>
        <begin position="778"/>
        <end position="803"/>
    </location>
</feature>
<feature type="region of interest" description="Disordered" evidence="13">
    <location>
        <begin position="1"/>
        <end position="167"/>
    </location>
</feature>
<dbReference type="RefSeq" id="XP_025346854.1">
    <property type="nucleotide sequence ID" value="XM_025494025.1"/>
</dbReference>
<keyword evidence="4" id="KW-1003">Cell membrane</keyword>
<keyword evidence="9 14" id="KW-0472">Membrane</keyword>
<feature type="transmembrane region" description="Helical" evidence="14">
    <location>
        <begin position="958"/>
        <end position="975"/>
    </location>
</feature>
<dbReference type="Proteomes" id="UP000245942">
    <property type="component" value="Unassembled WGS sequence"/>
</dbReference>
<feature type="compositionally biased region" description="Polar residues" evidence="13">
    <location>
        <begin position="88"/>
        <end position="102"/>
    </location>
</feature>
<dbReference type="GeneID" id="37015759"/>
<accession>A0A316U4H7</accession>
<evidence type="ECO:0000256" key="13">
    <source>
        <dbReference type="SAM" id="MobiDB-lite"/>
    </source>
</evidence>
<dbReference type="EMBL" id="KZ819330">
    <property type="protein sequence ID" value="PWN19694.1"/>
    <property type="molecule type" value="Genomic_DNA"/>
</dbReference>
<feature type="transmembrane region" description="Helical" evidence="14">
    <location>
        <begin position="987"/>
        <end position="1008"/>
    </location>
</feature>
<dbReference type="GO" id="GO:0004100">
    <property type="term" value="F:chitin synthase activity"/>
    <property type="evidence" value="ECO:0007669"/>
    <property type="project" value="UniProtKB-EC"/>
</dbReference>
<keyword evidence="7 14" id="KW-0812">Transmembrane</keyword>
<feature type="transmembrane region" description="Helical" evidence="14">
    <location>
        <begin position="823"/>
        <end position="844"/>
    </location>
</feature>
<dbReference type="STRING" id="1684307.A0A316U4H7"/>
<comment type="function">
    <text evidence="12">Polymerizes chitin, a structural polymer of the cell wall and septum, by transferring the sugar moiety of UDP-GlcNAc to the non-reducing end of the growing chitin polymer.</text>
</comment>
<protein>
    <recommendedName>
        <fullName evidence="3">chitin synthase</fullName>
        <ecNumber evidence="3">2.4.1.16</ecNumber>
    </recommendedName>
</protein>
<evidence type="ECO:0000256" key="6">
    <source>
        <dbReference type="ARBA" id="ARBA00022679"/>
    </source>
</evidence>
<feature type="compositionally biased region" description="Polar residues" evidence="13">
    <location>
        <begin position="58"/>
        <end position="76"/>
    </location>
</feature>
<dbReference type="EC" id="2.4.1.16" evidence="3"/>
<feature type="transmembrane region" description="Helical" evidence="14">
    <location>
        <begin position="715"/>
        <end position="739"/>
    </location>
</feature>
<evidence type="ECO:0000256" key="3">
    <source>
        <dbReference type="ARBA" id="ARBA00012543"/>
    </source>
</evidence>
<evidence type="ECO:0000256" key="14">
    <source>
        <dbReference type="SAM" id="Phobius"/>
    </source>
</evidence>
<dbReference type="GO" id="GO:0030428">
    <property type="term" value="C:cell septum"/>
    <property type="evidence" value="ECO:0007669"/>
    <property type="project" value="TreeGrafter"/>
</dbReference>
<dbReference type="GO" id="GO:0005886">
    <property type="term" value="C:plasma membrane"/>
    <property type="evidence" value="ECO:0007669"/>
    <property type="project" value="UniProtKB-SubCell"/>
</dbReference>
<dbReference type="Pfam" id="PF08407">
    <property type="entry name" value="Chitin_synth_1N"/>
    <property type="match status" value="1"/>
</dbReference>
<dbReference type="GO" id="GO:0071555">
    <property type="term" value="P:cell wall organization"/>
    <property type="evidence" value="ECO:0007669"/>
    <property type="project" value="UniProtKB-KW"/>
</dbReference>
<keyword evidence="6" id="KW-0808">Transferase</keyword>
<dbReference type="GO" id="GO:0030659">
    <property type="term" value="C:cytoplasmic vesicle membrane"/>
    <property type="evidence" value="ECO:0007669"/>
    <property type="project" value="UniProtKB-SubCell"/>
</dbReference>
<feature type="compositionally biased region" description="Polar residues" evidence="13">
    <location>
        <begin position="138"/>
        <end position="162"/>
    </location>
</feature>
<evidence type="ECO:0000256" key="2">
    <source>
        <dbReference type="ARBA" id="ARBA00004651"/>
    </source>
</evidence>
<comment type="subcellular location">
    <subcellularLocation>
        <location evidence="2">Cell membrane</location>
        <topology evidence="2">Multi-pass membrane protein</topology>
    </subcellularLocation>
    <subcellularLocation>
        <location evidence="1">Cytoplasmic vesicle membrane</location>
        <topology evidence="1">Multi-pass membrane protein</topology>
    </subcellularLocation>
</comment>
<keyword evidence="17" id="KW-1185">Reference proteome</keyword>
<evidence type="ECO:0000256" key="11">
    <source>
        <dbReference type="ARBA" id="ARBA00023329"/>
    </source>
</evidence>
<feature type="transmembrane region" description="Helical" evidence="14">
    <location>
        <begin position="856"/>
        <end position="874"/>
    </location>
</feature>
<evidence type="ECO:0000256" key="10">
    <source>
        <dbReference type="ARBA" id="ARBA00023316"/>
    </source>
</evidence>
<dbReference type="InterPro" id="IPR004835">
    <property type="entry name" value="Chitin_synth"/>
</dbReference>
<evidence type="ECO:0000256" key="4">
    <source>
        <dbReference type="ARBA" id="ARBA00022475"/>
    </source>
</evidence>
<evidence type="ECO:0000256" key="7">
    <source>
        <dbReference type="ARBA" id="ARBA00022692"/>
    </source>
</evidence>
<evidence type="ECO:0000259" key="15">
    <source>
        <dbReference type="Pfam" id="PF08407"/>
    </source>
</evidence>
<keyword evidence="8 14" id="KW-1133">Transmembrane helix</keyword>
<sequence length="1015" mass="111895">MPPRYMTPDPFAGDAADGTEGSNGPSPPRPPHGQGPASGARIASAGHRPPPPAPPSQAYPTYDSQSDTVHVQQQPPVSYAYQEPYPTSGDSTTPHLPNQVSFAPTPALPPQSSTFHNGPRFPSAPAYPPTPAPHTAYNYNGASSDGHRNVTNPFENTPQISVSGHFPQGGVMMTQAHDDSTSYYHDDGGDVPLLNGRQNYGYAPASAFTPDGHLISGANVQQWGDADGIEDDDAVDGGARGRKLLGEGGDVGSEDYFPGGWASNASNAEDGAGRIRYGRIPQRVPRRYKTLKRVELYHGNLVLDCPVPSRLLERLNDRESREFTHMRYTAATCDPDKFKEERYTLRQVLFDPPRRTELFIVLTMYNEDEELFCRTLHGVMTNIAHLCTRERSKTWGKEGWKKVVVCIVSDGRLKINARVLSVLAAMGVYQEGVGKNVVNGKPVTAHIYEYTTQLSVDPDLKFRGREKGIMPVQILFCLKERNQKKINSHRWFFNAFGSILQPNVCVLLDVGTMPRSKSIYHLWKAFDINSNVAGACGEIVALKGKLWTGLLNPLVAAQNFEYKMSNILDKPMESVFGYISVLPGAFSAYRYLSLQNDALGQGPLASYFKGETLHGGSTDADIFTSNMYLAEDRILCWELCAKRDSAWILHYVKSAQAVTDVPNSVPELISQRRRWLNGSFFAGIHSIVKFGYIYRSSHTFWRKFALHIELIYQTIQLIFSWFGMANFFIAFSILSTAVAEVTPALRIPGIVLTYVYVALIVFNFLLAMGNRPAGSKWAYIVSMSLFALLTVWMTGVAIFLAVHAISQNVSEGMTAANLFTDKIFVNIVISLVATYGVWLISSILSLEPWHMFTSIIQYLLMAPSFVNVINIYAFCNTHDVSWGTKGSDKVSTDLGVVSAATTNANEVDVAVPTEAKDLDSIYSDAIHVLSTKPPRVEKTVDLDQKQKDYYATVRTNVVSIWAISNAALAIAIINAGSSNTKITYMAFLLYSVAGLAAFRMVGCIIYLAKRMLSGE</sequence>
<feature type="transmembrane region" description="Helical" evidence="14">
    <location>
        <begin position="745"/>
        <end position="766"/>
    </location>
</feature>
<dbReference type="InterPro" id="IPR029044">
    <property type="entry name" value="Nucleotide-diphossugar_trans"/>
</dbReference>
<dbReference type="AlphaFoldDB" id="A0A316U4H7"/>
<keyword evidence="11" id="KW-0968">Cytoplasmic vesicle</keyword>
<dbReference type="OrthoDB" id="26569at2759"/>
<evidence type="ECO:0000313" key="16">
    <source>
        <dbReference type="EMBL" id="PWN19694.1"/>
    </source>
</evidence>
<dbReference type="GO" id="GO:0006031">
    <property type="term" value="P:chitin biosynthetic process"/>
    <property type="evidence" value="ECO:0007669"/>
    <property type="project" value="TreeGrafter"/>
</dbReference>
<dbReference type="PANTHER" id="PTHR22914:SF9">
    <property type="entry name" value="CHITIN SYNTHASE 1"/>
    <property type="match status" value="1"/>
</dbReference>
<evidence type="ECO:0000313" key="17">
    <source>
        <dbReference type="Proteomes" id="UP000245942"/>
    </source>
</evidence>
<dbReference type="PANTHER" id="PTHR22914">
    <property type="entry name" value="CHITIN SYNTHASE"/>
    <property type="match status" value="1"/>
</dbReference>
<dbReference type="SUPFAM" id="SSF53448">
    <property type="entry name" value="Nucleotide-diphospho-sugar transferases"/>
    <property type="match status" value="1"/>
</dbReference>
<feature type="compositionally biased region" description="Pro residues" evidence="13">
    <location>
        <begin position="48"/>
        <end position="57"/>
    </location>
</feature>
<name>A0A316U4H7_9BASI</name>
<dbReference type="CDD" id="cd04190">
    <property type="entry name" value="Chitin_synth_C"/>
    <property type="match status" value="1"/>
</dbReference>
<gene>
    <name evidence="16" type="ORF">BCV69DRAFT_29665</name>
</gene>
<organism evidence="16 17">
    <name type="scientific">Pseudomicrostroma glucosiphilum</name>
    <dbReference type="NCBI Taxonomy" id="1684307"/>
    <lineage>
        <taxon>Eukaryota</taxon>
        <taxon>Fungi</taxon>
        <taxon>Dikarya</taxon>
        <taxon>Basidiomycota</taxon>
        <taxon>Ustilaginomycotina</taxon>
        <taxon>Exobasidiomycetes</taxon>
        <taxon>Microstromatales</taxon>
        <taxon>Microstromatales incertae sedis</taxon>
        <taxon>Pseudomicrostroma</taxon>
    </lineage>
</organism>
<proteinExistence type="predicted"/>
<feature type="domain" description="Chitin synthase N-terminal" evidence="15">
    <location>
        <begin position="289"/>
        <end position="357"/>
    </location>
</feature>
<dbReference type="InterPro" id="IPR013616">
    <property type="entry name" value="Chitin_synth_N"/>
</dbReference>
<evidence type="ECO:0000256" key="9">
    <source>
        <dbReference type="ARBA" id="ARBA00023136"/>
    </source>
</evidence>
<evidence type="ECO:0000256" key="12">
    <source>
        <dbReference type="ARBA" id="ARBA00024009"/>
    </source>
</evidence>
<evidence type="ECO:0000256" key="1">
    <source>
        <dbReference type="ARBA" id="ARBA00004439"/>
    </source>
</evidence>
<evidence type="ECO:0000256" key="5">
    <source>
        <dbReference type="ARBA" id="ARBA00022676"/>
    </source>
</evidence>
<keyword evidence="10" id="KW-0961">Cell wall biogenesis/degradation</keyword>